<name>B3S3Z6_TRIAD</name>
<reference evidence="1 2" key="1">
    <citation type="journal article" date="2008" name="Nature">
        <title>The Trichoplax genome and the nature of placozoans.</title>
        <authorList>
            <person name="Srivastava M."/>
            <person name="Begovic E."/>
            <person name="Chapman J."/>
            <person name="Putnam N.H."/>
            <person name="Hellsten U."/>
            <person name="Kawashima T."/>
            <person name="Kuo A."/>
            <person name="Mitros T."/>
            <person name="Salamov A."/>
            <person name="Carpenter M.L."/>
            <person name="Signorovitch A.Y."/>
            <person name="Moreno M.A."/>
            <person name="Kamm K."/>
            <person name="Grimwood J."/>
            <person name="Schmutz J."/>
            <person name="Shapiro H."/>
            <person name="Grigoriev I.V."/>
            <person name="Buss L.W."/>
            <person name="Schierwater B."/>
            <person name="Dellaporta S.L."/>
            <person name="Rokhsar D.S."/>
        </authorList>
    </citation>
    <scope>NUCLEOTIDE SEQUENCE [LARGE SCALE GENOMIC DNA]</scope>
    <source>
        <strain evidence="1 2">Grell-BS-1999</strain>
    </source>
</reference>
<dbReference type="KEGG" id="tad:TRIADDRAFT_58900"/>
<dbReference type="GeneID" id="6756314"/>
<dbReference type="HOGENOM" id="CLU_2124216_0_0_1"/>
<gene>
    <name evidence="1" type="ORF">TRIADDRAFT_58900</name>
</gene>
<dbReference type="RefSeq" id="XP_002114909.1">
    <property type="nucleotide sequence ID" value="XM_002114873.1"/>
</dbReference>
<organism evidence="1 2">
    <name type="scientific">Trichoplax adhaerens</name>
    <name type="common">Trichoplax reptans</name>
    <dbReference type="NCBI Taxonomy" id="10228"/>
    <lineage>
        <taxon>Eukaryota</taxon>
        <taxon>Metazoa</taxon>
        <taxon>Placozoa</taxon>
        <taxon>Uniplacotomia</taxon>
        <taxon>Trichoplacea</taxon>
        <taxon>Trichoplacidae</taxon>
        <taxon>Trichoplax</taxon>
    </lineage>
</organism>
<dbReference type="Proteomes" id="UP000009022">
    <property type="component" value="Unassembled WGS sequence"/>
</dbReference>
<dbReference type="EMBL" id="DS985249">
    <property type="protein sequence ID" value="EDV22365.1"/>
    <property type="molecule type" value="Genomic_DNA"/>
</dbReference>
<dbReference type="AlphaFoldDB" id="B3S3Z6"/>
<evidence type="ECO:0000313" key="2">
    <source>
        <dbReference type="Proteomes" id="UP000009022"/>
    </source>
</evidence>
<keyword evidence="2" id="KW-1185">Reference proteome</keyword>
<sequence>MAERKESQGGLPLSKRIKKHNPIKLQTFGELTKGLLNFQELTATTTPVSTARTAVSEADSGPIEDVKPSPASIKLREQERNISNKLTQIKRRLSLQKSLETAQRLIANIYQQPN</sequence>
<dbReference type="InParanoid" id="B3S3Z6"/>
<evidence type="ECO:0000313" key="1">
    <source>
        <dbReference type="EMBL" id="EDV22365.1"/>
    </source>
</evidence>
<protein>
    <submittedName>
        <fullName evidence="1">Uncharacterized protein</fullName>
    </submittedName>
</protein>
<accession>B3S3Z6</accession>
<dbReference type="CTD" id="6756314"/>
<proteinExistence type="predicted"/>